<protein>
    <submittedName>
        <fullName evidence="2">Uncharacterized protein</fullName>
    </submittedName>
</protein>
<reference evidence="3" key="1">
    <citation type="journal article" date="2014" name="Genome Announc.">
        <title>Draft genome sequence of the plant-pathogenic soil fungus Rhizoctonia solani anastomosis group 3 strain Rhs1AP.</title>
        <authorList>
            <person name="Cubeta M.A."/>
            <person name="Thomas E."/>
            <person name="Dean R.A."/>
            <person name="Jabaji S."/>
            <person name="Neate S.M."/>
            <person name="Tavantzis S."/>
            <person name="Toda T."/>
            <person name="Vilgalys R."/>
            <person name="Bharathan N."/>
            <person name="Fedorova-Abrams N."/>
            <person name="Pakala S.B."/>
            <person name="Pakala S.M."/>
            <person name="Zafar N."/>
            <person name="Joardar V."/>
            <person name="Losada L."/>
            <person name="Nierman W.C."/>
        </authorList>
    </citation>
    <scope>NUCLEOTIDE SEQUENCE [LARGE SCALE GENOMIC DNA]</scope>
    <source>
        <strain evidence="3">AG-3</strain>
    </source>
</reference>
<organism evidence="2 3">
    <name type="scientific">Rhizoctonia solani AG-3 Rhs1AP</name>
    <dbReference type="NCBI Taxonomy" id="1086054"/>
    <lineage>
        <taxon>Eukaryota</taxon>
        <taxon>Fungi</taxon>
        <taxon>Dikarya</taxon>
        <taxon>Basidiomycota</taxon>
        <taxon>Agaricomycotina</taxon>
        <taxon>Agaricomycetes</taxon>
        <taxon>Cantharellales</taxon>
        <taxon>Ceratobasidiaceae</taxon>
        <taxon>Rhizoctonia</taxon>
    </lineage>
</organism>
<feature type="non-terminal residue" evidence="2">
    <location>
        <position position="332"/>
    </location>
</feature>
<dbReference type="OrthoDB" id="3260343at2759"/>
<comment type="caution">
    <text evidence="2">The sequence shown here is derived from an EMBL/GenBank/DDBJ whole genome shotgun (WGS) entry which is preliminary data.</text>
</comment>
<dbReference type="Proteomes" id="UP000030108">
    <property type="component" value="Unassembled WGS sequence"/>
</dbReference>
<evidence type="ECO:0000313" key="2">
    <source>
        <dbReference type="EMBL" id="EUC56232.1"/>
    </source>
</evidence>
<evidence type="ECO:0000256" key="1">
    <source>
        <dbReference type="SAM" id="MobiDB-lite"/>
    </source>
</evidence>
<dbReference type="AlphaFoldDB" id="X8J2S5"/>
<feature type="compositionally biased region" description="Basic and acidic residues" evidence="1">
    <location>
        <begin position="101"/>
        <end position="112"/>
    </location>
</feature>
<proteinExistence type="predicted"/>
<feature type="region of interest" description="Disordered" evidence="1">
    <location>
        <begin position="42"/>
        <end position="139"/>
    </location>
</feature>
<feature type="compositionally biased region" description="Polar residues" evidence="1">
    <location>
        <begin position="53"/>
        <end position="68"/>
    </location>
</feature>
<dbReference type="EMBL" id="JATN01000322">
    <property type="protein sequence ID" value="EUC56232.1"/>
    <property type="molecule type" value="Genomic_DNA"/>
</dbReference>
<feature type="compositionally biased region" description="Low complexity" evidence="1">
    <location>
        <begin position="80"/>
        <end position="99"/>
    </location>
</feature>
<evidence type="ECO:0000313" key="3">
    <source>
        <dbReference type="Proteomes" id="UP000030108"/>
    </source>
</evidence>
<sequence>MFAIRHRHIPVQPGHIANRRRANIGSCSLTYASPYNELGYSQQSKDVAESRHSTTVSGHVHISSSSTGHSERTKSILVRSPSSAISSSSSSGSSSSGKSIRWGEKDSNEKGRISPGHYSANSPKCPPKSTLKHREAKAAKSPSLFAQNARPIALHLAIEDILRVLVARVKHFECPSELEFSLDGGSPMLLPDVEKNKPFIDQRRKLQKLAHKLDEIPTHGDAQLKDKHMKVSMSIGRALFRMEQVQIKFYVNFLDSVYDDLVTEINGYIKSFVYPWDLDFAENLKDNLVLLSNGKVKQFINQLRTLGSLRVQLGNIPEYNSQQLMGKREGIG</sequence>
<name>X8J2S5_9AGAM</name>
<accession>X8J2S5</accession>
<gene>
    <name evidence="2" type="ORF">RSOL_166320</name>
</gene>